<evidence type="ECO:0000313" key="1">
    <source>
        <dbReference type="EMBL" id="AKF06050.1"/>
    </source>
</evidence>
<sequence>MAEANEREAREREDRARARQLFIDAGKPVPAWCAELEPAPPVLDASAAIEADDELLDRGRP</sequence>
<dbReference type="EMBL" id="CP011125">
    <property type="protein sequence ID" value="AKF06050.1"/>
    <property type="molecule type" value="Genomic_DNA"/>
</dbReference>
<dbReference type="Proteomes" id="UP000034883">
    <property type="component" value="Chromosome"/>
</dbReference>
<accession>A0A0F6W2V9</accession>
<keyword evidence="2" id="KW-1185">Reference proteome</keyword>
<dbReference type="STRING" id="927083.DB32_003199"/>
<reference evidence="1 2" key="1">
    <citation type="submission" date="2015-03" db="EMBL/GenBank/DDBJ databases">
        <title>Genome assembly of Sandaracinus amylolyticus DSM 53668.</title>
        <authorList>
            <person name="Sharma G."/>
            <person name="Subramanian S."/>
        </authorList>
    </citation>
    <scope>NUCLEOTIDE SEQUENCE [LARGE SCALE GENOMIC DNA]</scope>
    <source>
        <strain evidence="1 2">DSM 53668</strain>
    </source>
</reference>
<dbReference type="AlphaFoldDB" id="A0A0F6W2V9"/>
<dbReference type="KEGG" id="samy:DB32_003199"/>
<proteinExistence type="predicted"/>
<evidence type="ECO:0000313" key="2">
    <source>
        <dbReference type="Proteomes" id="UP000034883"/>
    </source>
</evidence>
<gene>
    <name evidence="1" type="ORF">DB32_003199</name>
</gene>
<name>A0A0F6W2V9_9BACT</name>
<organism evidence="1 2">
    <name type="scientific">Sandaracinus amylolyticus</name>
    <dbReference type="NCBI Taxonomy" id="927083"/>
    <lineage>
        <taxon>Bacteria</taxon>
        <taxon>Pseudomonadati</taxon>
        <taxon>Myxococcota</taxon>
        <taxon>Polyangia</taxon>
        <taxon>Polyangiales</taxon>
        <taxon>Sandaracinaceae</taxon>
        <taxon>Sandaracinus</taxon>
    </lineage>
</organism>
<protein>
    <submittedName>
        <fullName evidence="1">Uncharacterized protein</fullName>
    </submittedName>
</protein>